<keyword evidence="2" id="KW-1185">Reference proteome</keyword>
<dbReference type="InterPro" id="IPR015062">
    <property type="entry name" value="DUF1885"/>
</dbReference>
<dbReference type="Gene3D" id="1.20.5.850">
    <property type="entry name" value="Rbstp2229 protein"/>
    <property type="match status" value="1"/>
</dbReference>
<dbReference type="InterPro" id="IPR036294">
    <property type="entry name" value="Rbstp2229-like_sf"/>
</dbReference>
<evidence type="ECO:0000313" key="1">
    <source>
        <dbReference type="EMBL" id="REE70675.1"/>
    </source>
</evidence>
<dbReference type="Pfam" id="PF08968">
    <property type="entry name" value="DUF1885"/>
    <property type="match status" value="1"/>
</dbReference>
<evidence type="ECO:0000313" key="2">
    <source>
        <dbReference type="Proteomes" id="UP000256304"/>
    </source>
</evidence>
<dbReference type="EMBL" id="QTTN01000028">
    <property type="protein sequence ID" value="REE70675.1"/>
    <property type="molecule type" value="Genomic_DNA"/>
</dbReference>
<name>A0A3D9QX62_9BACL</name>
<sequence>MSQSAYIKFVQGSAVDHLSLSDVKERLGRYKEQTSLTGQQLGWDYTDAAFPYTIETKPGEENRWFYLKGTTPQYNYILFGVGSETSGESTISHVQVVLPDSATHGDKSKANELCKYFAKHLQAELKMFNGRTIYYNPRK</sequence>
<protein>
    <submittedName>
        <fullName evidence="1">Uncharacterized protein DUF1885</fullName>
    </submittedName>
</protein>
<dbReference type="RefSeq" id="WP_116191018.1">
    <property type="nucleotide sequence ID" value="NZ_QTTN01000028.1"/>
</dbReference>
<accession>A0A3D9QX62</accession>
<reference evidence="1 2" key="1">
    <citation type="submission" date="2018-08" db="EMBL/GenBank/DDBJ databases">
        <title>Genomic Encyclopedia of Type Strains, Phase III (KMG-III): the genomes of soil and plant-associated and newly described type strains.</title>
        <authorList>
            <person name="Whitman W."/>
        </authorList>
    </citation>
    <scope>NUCLEOTIDE SEQUENCE [LARGE SCALE GENOMIC DNA]</scope>
    <source>
        <strain evidence="1 2">CGMCC 1.10966</strain>
    </source>
</reference>
<dbReference type="AlphaFoldDB" id="A0A3D9QX62"/>
<dbReference type="SUPFAM" id="SSF111171">
    <property type="entry name" value="Rbstp2229 protein"/>
    <property type="match status" value="1"/>
</dbReference>
<comment type="caution">
    <text evidence="1">The sequence shown here is derived from an EMBL/GenBank/DDBJ whole genome shotgun (WGS) entry which is preliminary data.</text>
</comment>
<organism evidence="1 2">
    <name type="scientific">Paenibacillus taihuensis</name>
    <dbReference type="NCBI Taxonomy" id="1156355"/>
    <lineage>
        <taxon>Bacteria</taxon>
        <taxon>Bacillati</taxon>
        <taxon>Bacillota</taxon>
        <taxon>Bacilli</taxon>
        <taxon>Bacillales</taxon>
        <taxon>Paenibacillaceae</taxon>
        <taxon>Paenibacillus</taxon>
    </lineage>
</organism>
<proteinExistence type="predicted"/>
<gene>
    <name evidence="1" type="ORF">A8990_12887</name>
</gene>
<dbReference type="OrthoDB" id="2966171at2"/>
<dbReference type="Proteomes" id="UP000256304">
    <property type="component" value="Unassembled WGS sequence"/>
</dbReference>
<dbReference type="Gene3D" id="3.30.310.120">
    <property type="entry name" value="Rbstp2229 like protein"/>
    <property type="match status" value="1"/>
</dbReference>